<reference evidence="9 10" key="1">
    <citation type="submission" date="2012-10" db="EMBL/GenBank/DDBJ databases">
        <authorList>
            <person name="Zafar N."/>
            <person name="Inman J."/>
            <person name="Hall N."/>
            <person name="Lorenzi H."/>
            <person name="Caler E."/>
        </authorList>
    </citation>
    <scope>NUCLEOTIDE SEQUENCE [LARGE SCALE GENOMIC DNA]</scope>
    <source>
        <strain evidence="9 10">IP1</strain>
    </source>
</reference>
<proteinExistence type="inferred from homology"/>
<keyword evidence="3" id="KW-1003">Cell membrane</keyword>
<evidence type="ECO:0000256" key="1">
    <source>
        <dbReference type="ARBA" id="ARBA00004651"/>
    </source>
</evidence>
<evidence type="ECO:0000256" key="4">
    <source>
        <dbReference type="ARBA" id="ARBA00022692"/>
    </source>
</evidence>
<evidence type="ECO:0000313" key="9">
    <source>
        <dbReference type="EMBL" id="ELP86090.1"/>
    </source>
</evidence>
<dbReference type="Pfam" id="PF13520">
    <property type="entry name" value="AA_permease_2"/>
    <property type="match status" value="1"/>
</dbReference>
<keyword evidence="5 8" id="KW-1133">Transmembrane helix</keyword>
<dbReference type="EMBL" id="KB207015">
    <property type="protein sequence ID" value="ELP86090.1"/>
    <property type="molecule type" value="Genomic_DNA"/>
</dbReference>
<feature type="transmembrane region" description="Helical" evidence="8">
    <location>
        <begin position="225"/>
        <end position="246"/>
    </location>
</feature>
<comment type="similarity">
    <text evidence="7">Belongs to the amino acid-polyamine-organocation (APC) superfamily. Polyamine:cation symporter (PHS) (TC 2.A.3.12) family.</text>
</comment>
<feature type="transmembrane region" description="Helical" evidence="8">
    <location>
        <begin position="387"/>
        <end position="406"/>
    </location>
</feature>
<feature type="transmembrane region" description="Helical" evidence="8">
    <location>
        <begin position="66"/>
        <end position="86"/>
    </location>
</feature>
<feature type="transmembrane region" description="Helical" evidence="8">
    <location>
        <begin position="453"/>
        <end position="475"/>
    </location>
</feature>
<dbReference type="GeneID" id="14885146"/>
<evidence type="ECO:0000256" key="6">
    <source>
        <dbReference type="ARBA" id="ARBA00023136"/>
    </source>
</evidence>
<dbReference type="GO" id="GO:0015203">
    <property type="term" value="F:polyamine transmembrane transporter activity"/>
    <property type="evidence" value="ECO:0007669"/>
    <property type="project" value="UniProtKB-ARBA"/>
</dbReference>
<dbReference type="RefSeq" id="XP_004185436.1">
    <property type="nucleotide sequence ID" value="XM_004185388.1"/>
</dbReference>
<dbReference type="InterPro" id="IPR002293">
    <property type="entry name" value="AA/rel_permease1"/>
</dbReference>
<feature type="transmembrane region" description="Helical" evidence="8">
    <location>
        <begin position="186"/>
        <end position="205"/>
    </location>
</feature>
<feature type="transmembrane region" description="Helical" evidence="8">
    <location>
        <begin position="258"/>
        <end position="282"/>
    </location>
</feature>
<accession>A0A0A1TXL1</accession>
<sequence>MTSLLFDESNLAPLLPTSSLSEHPEKRTAPAKTINYFNLSMIVYFSIGGGPFGYEESILVTNPAWAFWTLFFVSTCWALPQSLTLAEMSVRYPGGYNEWVYRAYNYHVGYFHSLVRSFFGILCYVAYVTLFYDYINTLYHDLNVLKYADYSPFYFCLKTLTLLVLLSLLVLVNLLGTKRLSRFGSVLAFIVLTPFIVLFIILIVQHKWSLHQLTDFTIMTEHPSIARMISIIMFNLMGWDFVGSVTEQAKKPKRDVPLGMLLALGLVIITYVIPTLDLIFTFDFSKNPNDRDSPYNVKEPLYFVMAKKTFEPLGFVIIIATFCSMFGLSAMFLQTSSQALVHASDFKFVPQVFGTTTNGVPLFALLFQSVMSFFIALFVTFDMVVSLQMWVLSVSTIIIMLGYLIIRWKDFVYKRKIRSKFYLPVHPLVLTFFVFPTIGFSMFELVYKEGEWIIIFIGIAILVFCELVTLTVLYYRRRNVTVINSDVLVKEL</sequence>
<feature type="transmembrane region" description="Helical" evidence="8">
    <location>
        <begin position="152"/>
        <end position="174"/>
    </location>
</feature>
<keyword evidence="6 8" id="KW-0472">Membrane</keyword>
<dbReference type="VEuPathDB" id="AmoebaDB:EIN_327370"/>
<dbReference type="OrthoDB" id="5982228at2759"/>
<keyword evidence="10" id="KW-1185">Reference proteome</keyword>
<feature type="transmembrane region" description="Helical" evidence="8">
    <location>
        <begin position="360"/>
        <end position="381"/>
    </location>
</feature>
<dbReference type="GO" id="GO:0005886">
    <property type="term" value="C:plasma membrane"/>
    <property type="evidence" value="ECO:0007669"/>
    <property type="project" value="UniProtKB-SubCell"/>
</dbReference>
<dbReference type="PIRSF" id="PIRSF006060">
    <property type="entry name" value="AA_transporter"/>
    <property type="match status" value="1"/>
</dbReference>
<evidence type="ECO:0000256" key="7">
    <source>
        <dbReference type="ARBA" id="ARBA00024041"/>
    </source>
</evidence>
<name>A0A0A1TXL1_ENTIV</name>
<evidence type="ECO:0000256" key="8">
    <source>
        <dbReference type="SAM" id="Phobius"/>
    </source>
</evidence>
<evidence type="ECO:0000256" key="2">
    <source>
        <dbReference type="ARBA" id="ARBA00022448"/>
    </source>
</evidence>
<dbReference type="OMA" id="HSWIQGA"/>
<feature type="transmembrane region" description="Helical" evidence="8">
    <location>
        <begin position="313"/>
        <end position="333"/>
    </location>
</feature>
<feature type="transmembrane region" description="Helical" evidence="8">
    <location>
        <begin position="107"/>
        <end position="132"/>
    </location>
</feature>
<dbReference type="AlphaFoldDB" id="A0A0A1TXL1"/>
<feature type="transmembrane region" description="Helical" evidence="8">
    <location>
        <begin position="36"/>
        <end position="54"/>
    </location>
</feature>
<dbReference type="Gene3D" id="1.20.1740.10">
    <property type="entry name" value="Amino acid/polyamine transporter I"/>
    <property type="match status" value="1"/>
</dbReference>
<feature type="transmembrane region" description="Helical" evidence="8">
    <location>
        <begin position="427"/>
        <end position="447"/>
    </location>
</feature>
<evidence type="ECO:0000313" key="10">
    <source>
        <dbReference type="Proteomes" id="UP000014680"/>
    </source>
</evidence>
<dbReference type="PANTHER" id="PTHR45826:SF2">
    <property type="entry name" value="AMINO ACID TRANSPORTER"/>
    <property type="match status" value="1"/>
</dbReference>
<dbReference type="KEGG" id="eiv:EIN_327370"/>
<keyword evidence="2" id="KW-0813">Transport</keyword>
<dbReference type="InterPro" id="IPR044566">
    <property type="entry name" value="RMV1-like"/>
</dbReference>
<gene>
    <name evidence="9" type="ORF">EIN_327370</name>
</gene>
<dbReference type="PANTHER" id="PTHR45826">
    <property type="entry name" value="POLYAMINE TRANSPORTER PUT1"/>
    <property type="match status" value="1"/>
</dbReference>
<dbReference type="Proteomes" id="UP000014680">
    <property type="component" value="Unassembled WGS sequence"/>
</dbReference>
<evidence type="ECO:0000256" key="3">
    <source>
        <dbReference type="ARBA" id="ARBA00022475"/>
    </source>
</evidence>
<evidence type="ECO:0000256" key="5">
    <source>
        <dbReference type="ARBA" id="ARBA00022989"/>
    </source>
</evidence>
<organism evidence="9 10">
    <name type="scientific">Entamoeba invadens IP1</name>
    <dbReference type="NCBI Taxonomy" id="370355"/>
    <lineage>
        <taxon>Eukaryota</taxon>
        <taxon>Amoebozoa</taxon>
        <taxon>Evosea</taxon>
        <taxon>Archamoebae</taxon>
        <taxon>Mastigamoebida</taxon>
        <taxon>Entamoebidae</taxon>
        <taxon>Entamoeba</taxon>
    </lineage>
</organism>
<keyword evidence="4 8" id="KW-0812">Transmembrane</keyword>
<protein>
    <submittedName>
        <fullName evidence="9">Amino acid transporter, putative</fullName>
    </submittedName>
</protein>
<comment type="subcellular location">
    <subcellularLocation>
        <location evidence="1">Cell membrane</location>
        <topology evidence="1">Multi-pass membrane protein</topology>
    </subcellularLocation>
</comment>